<dbReference type="RefSeq" id="WP_126470610.1">
    <property type="nucleotide sequence ID" value="NZ_RXOE01000002.1"/>
</dbReference>
<proteinExistence type="predicted"/>
<keyword evidence="1" id="KW-1133">Transmembrane helix</keyword>
<gene>
    <name evidence="2" type="ORF">EJP69_13565</name>
</gene>
<feature type="transmembrane region" description="Helical" evidence="1">
    <location>
        <begin position="52"/>
        <end position="72"/>
    </location>
</feature>
<evidence type="ECO:0000256" key="1">
    <source>
        <dbReference type="SAM" id="Phobius"/>
    </source>
</evidence>
<comment type="caution">
    <text evidence="2">The sequence shown here is derived from an EMBL/GenBank/DDBJ whole genome shotgun (WGS) entry which is preliminary data.</text>
</comment>
<feature type="transmembrane region" description="Helical" evidence="1">
    <location>
        <begin position="260"/>
        <end position="279"/>
    </location>
</feature>
<dbReference type="NCBIfam" id="NF041043">
    <property type="entry name" value="BPSS1780_fam"/>
    <property type="match status" value="1"/>
</dbReference>
<dbReference type="EMBL" id="RXOE01000002">
    <property type="protein sequence ID" value="RTQ35396.1"/>
    <property type="molecule type" value="Genomic_DNA"/>
</dbReference>
<keyword evidence="3" id="KW-1185">Reference proteome</keyword>
<feature type="transmembrane region" description="Helical" evidence="1">
    <location>
        <begin position="26"/>
        <end position="46"/>
    </location>
</feature>
<keyword evidence="1" id="KW-0472">Membrane</keyword>
<evidence type="ECO:0000313" key="3">
    <source>
        <dbReference type="Proteomes" id="UP000267418"/>
    </source>
</evidence>
<organism evidence="2 3">
    <name type="scientific">Variovorax gossypii</name>
    <dbReference type="NCBI Taxonomy" id="1679495"/>
    <lineage>
        <taxon>Bacteria</taxon>
        <taxon>Pseudomonadati</taxon>
        <taxon>Pseudomonadota</taxon>
        <taxon>Betaproteobacteria</taxon>
        <taxon>Burkholderiales</taxon>
        <taxon>Comamonadaceae</taxon>
        <taxon>Variovorax</taxon>
    </lineage>
</organism>
<keyword evidence="1" id="KW-0812">Transmembrane</keyword>
<protein>
    <submittedName>
        <fullName evidence="2">Uncharacterized protein</fullName>
    </submittedName>
</protein>
<dbReference type="OrthoDB" id="5298483at2"/>
<dbReference type="Proteomes" id="UP000267418">
    <property type="component" value="Unassembled WGS sequence"/>
</dbReference>
<evidence type="ECO:0000313" key="2">
    <source>
        <dbReference type="EMBL" id="RTQ35396.1"/>
    </source>
</evidence>
<dbReference type="InterPro" id="IPR047798">
    <property type="entry name" value="BPSS1780-like"/>
</dbReference>
<feature type="transmembrane region" description="Helical" evidence="1">
    <location>
        <begin position="172"/>
        <end position="192"/>
    </location>
</feature>
<sequence>MKLNLVPARTGVEWVRLGLKNFWRQPLAFVSLFLMFMALISTISQLPLIGKFLPFVLLPFSTLGFMVAASVADASGGNGNNNGTSTGTDFPADTTGGLKRPTGAIMFLSVARAMRTEWRSLAVLGVISAVYCFLTVFLTALVDGGQFMRSYFLGEAPAKEVLESSRFQMANLLQMCLALPLVAAMWHAPALVHWHRVEPVKSIFFSLVAMFRNFGAYALYWLAWCGVLLLGLLAAALVGTIVIGVGSLGSGTGAMTAGNILMLGTVMTLAAMAQASNWFTFRDTFNPD</sequence>
<name>A0A3S0GYQ5_9BURK</name>
<feature type="transmembrane region" description="Helical" evidence="1">
    <location>
        <begin position="121"/>
        <end position="142"/>
    </location>
</feature>
<reference evidence="2 3" key="1">
    <citation type="submission" date="2018-12" db="EMBL/GenBank/DDBJ databases">
        <title>The genome of Variovorax gossypii DSM 100435.</title>
        <authorList>
            <person name="Gao J."/>
            <person name="Sun J."/>
        </authorList>
    </citation>
    <scope>NUCLEOTIDE SEQUENCE [LARGE SCALE GENOMIC DNA]</scope>
    <source>
        <strain evidence="2 3">DSM 100435</strain>
    </source>
</reference>
<accession>A0A3S0GYQ5</accession>
<feature type="transmembrane region" description="Helical" evidence="1">
    <location>
        <begin position="204"/>
        <end position="222"/>
    </location>
</feature>
<feature type="transmembrane region" description="Helical" evidence="1">
    <location>
        <begin position="228"/>
        <end position="248"/>
    </location>
</feature>
<dbReference type="AlphaFoldDB" id="A0A3S0GYQ5"/>